<dbReference type="Proteomes" id="UP000887563">
    <property type="component" value="Unplaced"/>
</dbReference>
<organism evidence="1 2">
    <name type="scientific">Meloidogyne incognita</name>
    <name type="common">Southern root-knot nematode worm</name>
    <name type="synonym">Oxyuris incognita</name>
    <dbReference type="NCBI Taxonomy" id="6306"/>
    <lineage>
        <taxon>Eukaryota</taxon>
        <taxon>Metazoa</taxon>
        <taxon>Ecdysozoa</taxon>
        <taxon>Nematoda</taxon>
        <taxon>Chromadorea</taxon>
        <taxon>Rhabditida</taxon>
        <taxon>Tylenchina</taxon>
        <taxon>Tylenchomorpha</taxon>
        <taxon>Tylenchoidea</taxon>
        <taxon>Meloidogynidae</taxon>
        <taxon>Meloidogyninae</taxon>
        <taxon>Meloidogyne</taxon>
        <taxon>Meloidogyne incognita group</taxon>
    </lineage>
</organism>
<dbReference type="AlphaFoldDB" id="A0A914NDL6"/>
<reference evidence="2" key="1">
    <citation type="submission" date="2022-11" db="UniProtKB">
        <authorList>
            <consortium name="WormBaseParasite"/>
        </authorList>
    </citation>
    <scope>IDENTIFICATION</scope>
</reference>
<keyword evidence="1" id="KW-1185">Reference proteome</keyword>
<name>A0A914NDL6_MELIC</name>
<proteinExistence type="predicted"/>
<accession>A0A914NDL6</accession>
<evidence type="ECO:0000313" key="1">
    <source>
        <dbReference type="Proteomes" id="UP000887563"/>
    </source>
</evidence>
<protein>
    <submittedName>
        <fullName evidence="2">Uncharacterized protein</fullName>
    </submittedName>
</protein>
<sequence length="165" mass="19961">MGIYKMIEHISEEHSELIKLKEEWLEIEEKLQNDNLQSEESISNKIKTISDFFYEKVLSNNELKSNEWWKKHVKTTINKMPKIFDEEMLTSFEKILETKNKLNELNVSQNILFYYLDWLIRKSKKISYMIENSKRENRMGQLIQILNEENLIKLEEKFPSILHFG</sequence>
<evidence type="ECO:0000313" key="2">
    <source>
        <dbReference type="WBParaSite" id="Minc3s04498g36408"/>
    </source>
</evidence>
<dbReference type="WBParaSite" id="Minc3s04498g36408">
    <property type="protein sequence ID" value="Minc3s04498g36408"/>
    <property type="gene ID" value="Minc3s04498g36408"/>
</dbReference>